<dbReference type="SMART" id="SM00825">
    <property type="entry name" value="PKS_KS"/>
    <property type="match status" value="1"/>
</dbReference>
<dbReference type="PANTHER" id="PTHR11712:SF336">
    <property type="entry name" value="3-OXOACYL-[ACYL-CARRIER-PROTEIN] SYNTHASE, MITOCHONDRIAL"/>
    <property type="match status" value="1"/>
</dbReference>
<dbReference type="InterPro" id="IPR020841">
    <property type="entry name" value="PKS_Beta-ketoAc_synthase_dom"/>
</dbReference>
<keyword evidence="7" id="KW-1185">Reference proteome</keyword>
<sequence length="401" mass="41282">MAKHVVVTGMAVMAGGAEDVAGFEAILRASRRLEAAPPFDWERGLARLASRWPEREARARRAGRTGGAALRAALIVAAEAMARADPDERLAAEDLGVLIAGSNLQQGEAFAAYETFRTQPAYLSPRHGYQFLDSHVMTAVAETVGAQGPGATIGGGMASGNVAVTMALDLVRSGRVAACLVVGPPADLSPAEWRAFATMGALAPTPAESRPFDRSSRGFTPGWGCAALLIEARKSARGREANMLAEIAGACALTGADQSPAPDSATALRAMAGALRDAKLAPADIDCIGAHATGAPAGDLAEAEAIRRLLGGRAAHAPVNALKALIGHSLQSSGLLGLAALILQLRGGFLHGTAGLVDVIADDLLLPRETLSARPRIVLSNAYGFGTIAASVLLRRVEEQS</sequence>
<protein>
    <recommendedName>
        <fullName evidence="5">Ketosynthase family 3 (KS3) domain-containing protein</fullName>
    </recommendedName>
</protein>
<dbReference type="EMBL" id="CP023738">
    <property type="protein sequence ID" value="ATQ70576.1"/>
    <property type="molecule type" value="Genomic_DNA"/>
</dbReference>
<dbReference type="PANTHER" id="PTHR11712">
    <property type="entry name" value="POLYKETIDE SYNTHASE-RELATED"/>
    <property type="match status" value="1"/>
</dbReference>
<evidence type="ECO:0000256" key="2">
    <source>
        <dbReference type="ARBA" id="ARBA00008467"/>
    </source>
</evidence>
<evidence type="ECO:0000256" key="3">
    <source>
        <dbReference type="ARBA" id="ARBA00022679"/>
    </source>
</evidence>
<dbReference type="InterPro" id="IPR016039">
    <property type="entry name" value="Thiolase-like"/>
</dbReference>
<dbReference type="PROSITE" id="PS52004">
    <property type="entry name" value="KS3_2"/>
    <property type="match status" value="1"/>
</dbReference>
<organism evidence="6 7">
    <name type="scientific">Methylosinus trichosporium (strain ATCC 35070 / NCIMB 11131 / UNIQEM 75 / OB3b)</name>
    <dbReference type="NCBI Taxonomy" id="595536"/>
    <lineage>
        <taxon>Bacteria</taxon>
        <taxon>Pseudomonadati</taxon>
        <taxon>Pseudomonadota</taxon>
        <taxon>Alphaproteobacteria</taxon>
        <taxon>Hyphomicrobiales</taxon>
        <taxon>Methylocystaceae</taxon>
        <taxon>Methylosinus</taxon>
    </lineage>
</organism>
<name>A0A2D2D6G0_METT3</name>
<dbReference type="GO" id="GO:0004315">
    <property type="term" value="F:3-oxoacyl-[acyl-carrier-protein] synthase activity"/>
    <property type="evidence" value="ECO:0007669"/>
    <property type="project" value="TreeGrafter"/>
</dbReference>
<keyword evidence="3 4" id="KW-0808">Transferase</keyword>
<dbReference type="SUPFAM" id="SSF53901">
    <property type="entry name" value="Thiolase-like"/>
    <property type="match status" value="2"/>
</dbReference>
<reference evidence="7" key="1">
    <citation type="submission" date="2017-10" db="EMBL/GenBank/DDBJ databases">
        <title>Completed PacBio SMRT sequence of Methylosinus trichosporium OB3b reveals presence of a third large plasmid.</title>
        <authorList>
            <person name="Charles T.C."/>
            <person name="Lynch M.D.J."/>
            <person name="Heil J.R."/>
            <person name="Cheng J."/>
        </authorList>
    </citation>
    <scope>NUCLEOTIDE SEQUENCE [LARGE SCALE GENOMIC DNA]</scope>
    <source>
        <strain evidence="7">OB3b</strain>
        <plasmid evidence="7">pob3b1</plasmid>
    </source>
</reference>
<dbReference type="Pfam" id="PF00109">
    <property type="entry name" value="ketoacyl-synt"/>
    <property type="match status" value="1"/>
</dbReference>
<dbReference type="Proteomes" id="UP000230709">
    <property type="component" value="Plasmid pOB3b1"/>
</dbReference>
<comment type="pathway">
    <text evidence="1">Lipid metabolism; fatty acid biosynthesis.</text>
</comment>
<dbReference type="Gene3D" id="3.40.47.10">
    <property type="match status" value="1"/>
</dbReference>
<evidence type="ECO:0000313" key="6">
    <source>
        <dbReference type="EMBL" id="ATQ70576.1"/>
    </source>
</evidence>
<keyword evidence="6" id="KW-0614">Plasmid</keyword>
<dbReference type="InterPro" id="IPR014030">
    <property type="entry name" value="Ketoacyl_synth_N"/>
</dbReference>
<dbReference type="STRING" id="595536.GCA_000178815_00211"/>
<dbReference type="AlphaFoldDB" id="A0A2D2D6G0"/>
<dbReference type="GO" id="GO:0005829">
    <property type="term" value="C:cytosol"/>
    <property type="evidence" value="ECO:0007669"/>
    <property type="project" value="TreeGrafter"/>
</dbReference>
<accession>A0A2D2D6G0</accession>
<evidence type="ECO:0000256" key="4">
    <source>
        <dbReference type="RuleBase" id="RU003694"/>
    </source>
</evidence>
<dbReference type="KEGG" id="mtw:CQW49_21490"/>
<evidence type="ECO:0000313" key="7">
    <source>
        <dbReference type="Proteomes" id="UP000230709"/>
    </source>
</evidence>
<dbReference type="GO" id="GO:0006633">
    <property type="term" value="P:fatty acid biosynthetic process"/>
    <property type="evidence" value="ECO:0007669"/>
    <property type="project" value="TreeGrafter"/>
</dbReference>
<dbReference type="InterPro" id="IPR000794">
    <property type="entry name" value="Beta-ketoacyl_synthase"/>
</dbReference>
<dbReference type="InterPro" id="IPR014031">
    <property type="entry name" value="Ketoacyl_synth_C"/>
</dbReference>
<geneLocation type="plasmid" evidence="7">
    <name>pob3b1</name>
</geneLocation>
<dbReference type="RefSeq" id="WP_024750042.1">
    <property type="nucleotide sequence ID" value="NZ_ADVE02000002.1"/>
</dbReference>
<gene>
    <name evidence="6" type="ORF">CQW49_21490</name>
</gene>
<dbReference type="Pfam" id="PF02801">
    <property type="entry name" value="Ketoacyl-synt_C"/>
    <property type="match status" value="1"/>
</dbReference>
<feature type="domain" description="Ketosynthase family 3 (KS3)" evidence="5">
    <location>
        <begin position="2"/>
        <end position="396"/>
    </location>
</feature>
<proteinExistence type="inferred from homology"/>
<evidence type="ECO:0000259" key="5">
    <source>
        <dbReference type="PROSITE" id="PS52004"/>
    </source>
</evidence>
<comment type="similarity">
    <text evidence="2 4">Belongs to the thiolase-like superfamily. Beta-ketoacyl-ACP synthases family.</text>
</comment>
<evidence type="ECO:0000256" key="1">
    <source>
        <dbReference type="ARBA" id="ARBA00005194"/>
    </source>
</evidence>